<feature type="domain" description="Barstar (barnase inhibitor)" evidence="2">
    <location>
        <begin position="55"/>
        <end position="152"/>
    </location>
</feature>
<dbReference type="RefSeq" id="WP_167460927.1">
    <property type="nucleotide sequence ID" value="NZ_CP046171.1"/>
</dbReference>
<sequence>MTESVTLSQFLARPVPADADAESIAPLPPRVALGAAAVDAAELSSVRYRAPSGFAVRELRGAKMRSVARVFDEIAAALQFPYYFGENKDAFDECLRDLDDFVGDATGYVVVIRDSAHLLADESDERDWFKSAIRDAAEYWSDKGILFRVVLQGESTGLQDVSVRL</sequence>
<organism evidence="3 4">
    <name type="scientific">Nocardia brasiliensis</name>
    <dbReference type="NCBI Taxonomy" id="37326"/>
    <lineage>
        <taxon>Bacteria</taxon>
        <taxon>Bacillati</taxon>
        <taxon>Actinomycetota</taxon>
        <taxon>Actinomycetes</taxon>
        <taxon>Mycobacteriales</taxon>
        <taxon>Nocardiaceae</taxon>
        <taxon>Nocardia</taxon>
    </lineage>
</organism>
<dbReference type="EMBL" id="CP046171">
    <property type="protein sequence ID" value="QIS01819.1"/>
    <property type="molecule type" value="Genomic_DNA"/>
</dbReference>
<evidence type="ECO:0000259" key="2">
    <source>
        <dbReference type="Pfam" id="PF01337"/>
    </source>
</evidence>
<evidence type="ECO:0000313" key="4">
    <source>
        <dbReference type="Proteomes" id="UP000501705"/>
    </source>
</evidence>
<accession>A0A6G9XLQ7</accession>
<comment type="similarity">
    <text evidence="1">Belongs to the barstar family.</text>
</comment>
<dbReference type="InterPro" id="IPR000468">
    <property type="entry name" value="Barstar"/>
</dbReference>
<dbReference type="Proteomes" id="UP000501705">
    <property type="component" value="Chromosome"/>
</dbReference>
<protein>
    <recommendedName>
        <fullName evidence="2">Barstar (barnase inhibitor) domain-containing protein</fullName>
    </recommendedName>
</protein>
<proteinExistence type="inferred from homology"/>
<name>A0A6G9XLQ7_NOCBR</name>
<gene>
    <name evidence="3" type="ORF">F5X71_05365</name>
</gene>
<dbReference type="AlphaFoldDB" id="A0A6G9XLQ7"/>
<evidence type="ECO:0000256" key="1">
    <source>
        <dbReference type="ARBA" id="ARBA00006845"/>
    </source>
</evidence>
<reference evidence="3 4" key="1">
    <citation type="journal article" date="2019" name="ACS Chem. Biol.">
        <title>Identification and Mobilization of a Cryptic Antibiotic Biosynthesis Gene Locus from a Human-Pathogenic Nocardia Isolate.</title>
        <authorList>
            <person name="Herisse M."/>
            <person name="Ishida K."/>
            <person name="Porter J.L."/>
            <person name="Howden B."/>
            <person name="Hertweck C."/>
            <person name="Stinear T.P."/>
            <person name="Pidot S.J."/>
        </authorList>
    </citation>
    <scope>NUCLEOTIDE SEQUENCE [LARGE SCALE GENOMIC DNA]</scope>
    <source>
        <strain evidence="3 4">AUSMDU00024985</strain>
    </source>
</reference>
<dbReference type="Gene3D" id="3.30.370.10">
    <property type="entry name" value="Barstar-like"/>
    <property type="match status" value="1"/>
</dbReference>
<dbReference type="InterPro" id="IPR035905">
    <property type="entry name" value="Barstar-like_sf"/>
</dbReference>
<dbReference type="SUPFAM" id="SSF52038">
    <property type="entry name" value="Barstar-related"/>
    <property type="match status" value="1"/>
</dbReference>
<evidence type="ECO:0000313" key="3">
    <source>
        <dbReference type="EMBL" id="QIS01819.1"/>
    </source>
</evidence>
<dbReference type="Pfam" id="PF01337">
    <property type="entry name" value="Barstar"/>
    <property type="match status" value="1"/>
</dbReference>
<dbReference type="CDD" id="cd05141">
    <property type="entry name" value="Barstar_evA4336-like"/>
    <property type="match status" value="1"/>
</dbReference>